<dbReference type="eggNOG" id="ENOG502ZBGE">
    <property type="taxonomic scope" value="Bacteria"/>
</dbReference>
<keyword evidence="1" id="KW-0812">Transmembrane</keyword>
<sequence>MPRKGAGVTPAKTTNAPAAVTARGRFERLMDWPVPFRIVALLAIAALVILIWFSWMARYPSGHGRIGAVALELSDVPNTIQRVFKPDNAPVTTPQQKLPTGFRRNTRQPYVDKGHVLVSHYSAEAGRYVVRLMRLDDGRILHEYRPDAEEMIRRSKMKTALVDLPRDRNASRNRLLHPLLMADGGLILQHGSPLFRVDACGRVLWTIDGVFHHSLERGLDRDLWAAYTFPQPRERHVRRTFRDDAIAHVSEDGRMLGRTRIAEILDANGLGHLWRSRPYTDDPFHLNDVEPVRHDSAFWKRGDLFLSMRNLSLVMLYRPSTNRILWWRDRPFSFQHDINVLDDGRISIFDNHASAGAPGNTPLGPNRVLVYDFRTDRFEQPFARAMTREKIQTSWQGRATPLPDNGDMMVEETVGGRLLRIAPDGTVRWRYVAADAKGDRYMLGWSRYLGDTDAQGIARAQGARCE</sequence>
<name>W0A806_9SPHN</name>
<dbReference type="STRING" id="1123269.NX02_00155"/>
<evidence type="ECO:0008006" key="4">
    <source>
        <dbReference type="Google" id="ProtNLM"/>
    </source>
</evidence>
<dbReference type="AlphaFoldDB" id="W0A806"/>
<protein>
    <recommendedName>
        <fullName evidence="4">Arylsulfotransferase N-terminal domain-containing protein</fullName>
    </recommendedName>
</protein>
<gene>
    <name evidence="2" type="ORF">NX02_00155</name>
</gene>
<keyword evidence="1" id="KW-1133">Transmembrane helix</keyword>
<dbReference type="OrthoDB" id="264813at2"/>
<proteinExistence type="predicted"/>
<accession>W0A806</accession>
<keyword evidence="1" id="KW-0472">Membrane</keyword>
<organism evidence="2 3">
    <name type="scientific">Sphingomonas sanxanigenens DSM 19645 = NX02</name>
    <dbReference type="NCBI Taxonomy" id="1123269"/>
    <lineage>
        <taxon>Bacteria</taxon>
        <taxon>Pseudomonadati</taxon>
        <taxon>Pseudomonadota</taxon>
        <taxon>Alphaproteobacteria</taxon>
        <taxon>Sphingomonadales</taxon>
        <taxon>Sphingomonadaceae</taxon>
        <taxon>Sphingomonas</taxon>
    </lineage>
</organism>
<dbReference type="KEGG" id="ssan:NX02_00155"/>
<dbReference type="RefSeq" id="WP_025290189.1">
    <property type="nucleotide sequence ID" value="NZ_CP006644.1"/>
</dbReference>
<dbReference type="HOGENOM" id="CLU_049148_0_0_5"/>
<keyword evidence="3" id="KW-1185">Reference proteome</keyword>
<dbReference type="EMBL" id="CP006644">
    <property type="protein sequence ID" value="AHE51800.1"/>
    <property type="molecule type" value="Genomic_DNA"/>
</dbReference>
<reference evidence="2 3" key="1">
    <citation type="submission" date="2013-07" db="EMBL/GenBank/DDBJ databases">
        <title>Completed genome of Sphingomonas sanxanigenens NX02.</title>
        <authorList>
            <person name="Ma T."/>
            <person name="Huang H."/>
            <person name="Wu M."/>
            <person name="Li X."/>
            <person name="Li G."/>
        </authorList>
    </citation>
    <scope>NUCLEOTIDE SEQUENCE [LARGE SCALE GENOMIC DNA]</scope>
    <source>
        <strain evidence="2 3">NX02</strain>
    </source>
</reference>
<dbReference type="InterPro" id="IPR039535">
    <property type="entry name" value="ASST-like"/>
</dbReference>
<evidence type="ECO:0000313" key="3">
    <source>
        <dbReference type="Proteomes" id="UP000018851"/>
    </source>
</evidence>
<evidence type="ECO:0000313" key="2">
    <source>
        <dbReference type="EMBL" id="AHE51800.1"/>
    </source>
</evidence>
<dbReference type="PATRIC" id="fig|1123269.5.peg.30"/>
<feature type="transmembrane region" description="Helical" evidence="1">
    <location>
        <begin position="34"/>
        <end position="55"/>
    </location>
</feature>
<dbReference type="SUPFAM" id="SSF101898">
    <property type="entry name" value="NHL repeat"/>
    <property type="match status" value="1"/>
</dbReference>
<dbReference type="Pfam" id="PF14269">
    <property type="entry name" value="Arylsulfotran_2"/>
    <property type="match status" value="1"/>
</dbReference>
<dbReference type="Proteomes" id="UP000018851">
    <property type="component" value="Chromosome"/>
</dbReference>
<evidence type="ECO:0000256" key="1">
    <source>
        <dbReference type="SAM" id="Phobius"/>
    </source>
</evidence>